<evidence type="ECO:0000313" key="1">
    <source>
        <dbReference type="EMBL" id="MEJ5219111.1"/>
    </source>
</evidence>
<proteinExistence type="predicted"/>
<name>A0ABU8QI69_9RHOB</name>
<dbReference type="Proteomes" id="UP001368270">
    <property type="component" value="Unassembled WGS sequence"/>
</dbReference>
<keyword evidence="2" id="KW-1185">Reference proteome</keyword>
<organism evidence="1 2">
    <name type="scientific">Cognatishimia coralii</name>
    <dbReference type="NCBI Taxonomy" id="3083254"/>
    <lineage>
        <taxon>Bacteria</taxon>
        <taxon>Pseudomonadati</taxon>
        <taxon>Pseudomonadota</taxon>
        <taxon>Alphaproteobacteria</taxon>
        <taxon>Rhodobacterales</taxon>
        <taxon>Paracoccaceae</taxon>
        <taxon>Cognatishimia</taxon>
    </lineage>
</organism>
<comment type="caution">
    <text evidence="1">The sequence shown here is derived from an EMBL/GenBank/DDBJ whole genome shotgun (WGS) entry which is preliminary data.</text>
</comment>
<protein>
    <submittedName>
        <fullName evidence="1">Uncharacterized protein</fullName>
    </submittedName>
</protein>
<accession>A0ABU8QI69</accession>
<evidence type="ECO:0000313" key="2">
    <source>
        <dbReference type="Proteomes" id="UP001368270"/>
    </source>
</evidence>
<sequence length="98" mass="11066">MISNWSSWEIVPREHQAGLLSQLRKELGAEHSLFRKGSEVQIYARDTASDDVLVIKNNNLGWVVHLTWSDCGDDPDNFTAAELVPELELAFLTEKLSI</sequence>
<reference evidence="1 2" key="1">
    <citation type="submission" date="2024-03" db="EMBL/GenBank/DDBJ databases">
        <title>Cognatishimia coralii sp. nov., a marine bacterium isolated from coral surrounding seawater.</title>
        <authorList>
            <person name="Liu X."/>
            <person name="Liu S."/>
            <person name="Sun H."/>
            <person name="Zhang Y."/>
        </authorList>
    </citation>
    <scope>NUCLEOTIDE SEQUENCE [LARGE SCALE GENOMIC DNA]</scope>
    <source>
        <strain evidence="1 2">D5M38</strain>
    </source>
</reference>
<dbReference type="RefSeq" id="WP_339403932.1">
    <property type="nucleotide sequence ID" value="NZ_JBBGAZ010000006.1"/>
</dbReference>
<gene>
    <name evidence="1" type="ORF">WG622_12720</name>
</gene>
<dbReference type="EMBL" id="JBBGAZ010000006">
    <property type="protein sequence ID" value="MEJ5219111.1"/>
    <property type="molecule type" value="Genomic_DNA"/>
</dbReference>